<dbReference type="Proteomes" id="UP000252884">
    <property type="component" value="Unassembled WGS sequence"/>
</dbReference>
<feature type="domain" description="Ice-binding protein C-terminal" evidence="2">
    <location>
        <begin position="165"/>
        <end position="186"/>
    </location>
</feature>
<dbReference type="EMBL" id="QPJK01000013">
    <property type="protein sequence ID" value="RCW65183.1"/>
    <property type="molecule type" value="Genomic_DNA"/>
</dbReference>
<dbReference type="NCBIfam" id="TIGR02595">
    <property type="entry name" value="PEP_CTERM"/>
    <property type="match status" value="1"/>
</dbReference>
<keyword evidence="1" id="KW-0732">Signal</keyword>
<proteinExistence type="predicted"/>
<comment type="caution">
    <text evidence="3">The sequence shown here is derived from an EMBL/GenBank/DDBJ whole genome shotgun (WGS) entry which is preliminary data.</text>
</comment>
<sequence>MNKSVVAFVLAGAALGANAATVGWTFKGTTYDSDDRLVPFWAYIEVDTGTLNNGPYFEGPGTGIGKTGAEWWVDGKYGCYGGGEYGYSRYSTSSAGFAISSLDAGNDCGVVAWVTGSGTSRFEVAGDQLTQWFDLSGLGTDFQIYMSSSARAFQAVTVDFTYQMIPEPSPVALIGAGLAGLIWVRRRKDAREQA</sequence>
<evidence type="ECO:0000256" key="1">
    <source>
        <dbReference type="SAM" id="SignalP"/>
    </source>
</evidence>
<dbReference type="InterPro" id="IPR013424">
    <property type="entry name" value="Ice-binding_C"/>
</dbReference>
<feature type="chain" id="PRO_5016719528" evidence="1">
    <location>
        <begin position="20"/>
        <end position="194"/>
    </location>
</feature>
<accession>A0A368XB34</accession>
<organism evidence="3 4">
    <name type="scientific">Pseudorhodoferax soli</name>
    <dbReference type="NCBI Taxonomy" id="545864"/>
    <lineage>
        <taxon>Bacteria</taxon>
        <taxon>Pseudomonadati</taxon>
        <taxon>Pseudomonadota</taxon>
        <taxon>Betaproteobacteria</taxon>
        <taxon>Burkholderiales</taxon>
        <taxon>Comamonadaceae</taxon>
    </lineage>
</organism>
<dbReference type="Pfam" id="PF07589">
    <property type="entry name" value="PEP-CTERM"/>
    <property type="match status" value="1"/>
</dbReference>
<dbReference type="AlphaFoldDB" id="A0A368XB34"/>
<name>A0A368XB34_9BURK</name>
<keyword evidence="4" id="KW-1185">Reference proteome</keyword>
<evidence type="ECO:0000313" key="4">
    <source>
        <dbReference type="Proteomes" id="UP000252884"/>
    </source>
</evidence>
<protein>
    <submittedName>
        <fullName evidence="3">Putative secreted protein with PEP-CTERM sorting signal</fullName>
    </submittedName>
</protein>
<feature type="signal peptide" evidence="1">
    <location>
        <begin position="1"/>
        <end position="19"/>
    </location>
</feature>
<gene>
    <name evidence="3" type="ORF">DES41_113107</name>
</gene>
<evidence type="ECO:0000259" key="2">
    <source>
        <dbReference type="Pfam" id="PF07589"/>
    </source>
</evidence>
<reference evidence="3 4" key="1">
    <citation type="submission" date="2018-07" db="EMBL/GenBank/DDBJ databases">
        <title>Genomic Encyclopedia of Type Strains, Phase IV (KMG-IV): sequencing the most valuable type-strain genomes for metagenomic binning, comparative biology and taxonomic classification.</title>
        <authorList>
            <person name="Goeker M."/>
        </authorList>
    </citation>
    <scope>NUCLEOTIDE SEQUENCE [LARGE SCALE GENOMIC DNA]</scope>
    <source>
        <strain evidence="3 4">DSM 21634</strain>
    </source>
</reference>
<evidence type="ECO:0000313" key="3">
    <source>
        <dbReference type="EMBL" id="RCW65183.1"/>
    </source>
</evidence>
<dbReference type="RefSeq" id="WP_170168371.1">
    <property type="nucleotide sequence ID" value="NZ_QPJK01000013.1"/>
</dbReference>